<feature type="transmembrane region" description="Helical" evidence="1">
    <location>
        <begin position="180"/>
        <end position="197"/>
    </location>
</feature>
<reference evidence="4" key="1">
    <citation type="journal article" date="2012" name="Science">
        <title>The Paleozoic origin of enzymatic lignin decomposition reconstructed from 31 fungal genomes.</title>
        <authorList>
            <person name="Floudas D."/>
            <person name="Binder M."/>
            <person name="Riley R."/>
            <person name="Barry K."/>
            <person name="Blanchette R.A."/>
            <person name="Henrissat B."/>
            <person name="Martinez A.T."/>
            <person name="Otillar R."/>
            <person name="Spatafora J.W."/>
            <person name="Yadav J.S."/>
            <person name="Aerts A."/>
            <person name="Benoit I."/>
            <person name="Boyd A."/>
            <person name="Carlson A."/>
            <person name="Copeland A."/>
            <person name="Coutinho P.M."/>
            <person name="de Vries R.P."/>
            <person name="Ferreira P."/>
            <person name="Findley K."/>
            <person name="Foster B."/>
            <person name="Gaskell J."/>
            <person name="Glotzer D."/>
            <person name="Gorecki P."/>
            <person name="Heitman J."/>
            <person name="Hesse C."/>
            <person name="Hori C."/>
            <person name="Igarashi K."/>
            <person name="Jurgens J.A."/>
            <person name="Kallen N."/>
            <person name="Kersten P."/>
            <person name="Kohler A."/>
            <person name="Kuees U."/>
            <person name="Kumar T.K.A."/>
            <person name="Kuo A."/>
            <person name="LaButti K."/>
            <person name="Larrondo L.F."/>
            <person name="Lindquist E."/>
            <person name="Ling A."/>
            <person name="Lombard V."/>
            <person name="Lucas S."/>
            <person name="Lundell T."/>
            <person name="Martin R."/>
            <person name="McLaughlin D.J."/>
            <person name="Morgenstern I."/>
            <person name="Morin E."/>
            <person name="Murat C."/>
            <person name="Nagy L.G."/>
            <person name="Nolan M."/>
            <person name="Ohm R.A."/>
            <person name="Patyshakuliyeva A."/>
            <person name="Rokas A."/>
            <person name="Ruiz-Duenas F.J."/>
            <person name="Sabat G."/>
            <person name="Salamov A."/>
            <person name="Samejima M."/>
            <person name="Schmutz J."/>
            <person name="Slot J.C."/>
            <person name="St John F."/>
            <person name="Stenlid J."/>
            <person name="Sun H."/>
            <person name="Sun S."/>
            <person name="Syed K."/>
            <person name="Tsang A."/>
            <person name="Wiebenga A."/>
            <person name="Young D."/>
            <person name="Pisabarro A."/>
            <person name="Eastwood D.C."/>
            <person name="Martin F."/>
            <person name="Cullen D."/>
            <person name="Grigoriev I.V."/>
            <person name="Hibbett D.S."/>
        </authorList>
    </citation>
    <scope>NUCLEOTIDE SEQUENCE [LARGE SCALE GENOMIC DNA]</scope>
    <source>
        <strain evidence="4">RWD-64-598 SS2</strain>
    </source>
</reference>
<feature type="domain" description="DUF6533" evidence="2">
    <location>
        <begin position="25"/>
        <end position="63"/>
    </location>
</feature>
<evidence type="ECO:0000313" key="4">
    <source>
        <dbReference type="Proteomes" id="UP000053558"/>
    </source>
</evidence>
<dbReference type="EMBL" id="JH711583">
    <property type="protein sequence ID" value="EIW77930.1"/>
    <property type="molecule type" value="Genomic_DNA"/>
</dbReference>
<dbReference type="InterPro" id="IPR045340">
    <property type="entry name" value="DUF6533"/>
</dbReference>
<feature type="transmembrane region" description="Helical" evidence="1">
    <location>
        <begin position="138"/>
        <end position="160"/>
    </location>
</feature>
<organism evidence="3 4">
    <name type="scientific">Coniophora puteana (strain RWD-64-598)</name>
    <name type="common">Brown rot fungus</name>
    <dbReference type="NCBI Taxonomy" id="741705"/>
    <lineage>
        <taxon>Eukaryota</taxon>
        <taxon>Fungi</taxon>
        <taxon>Dikarya</taxon>
        <taxon>Basidiomycota</taxon>
        <taxon>Agaricomycotina</taxon>
        <taxon>Agaricomycetes</taxon>
        <taxon>Agaricomycetidae</taxon>
        <taxon>Boletales</taxon>
        <taxon>Coniophorineae</taxon>
        <taxon>Coniophoraceae</taxon>
        <taxon>Coniophora</taxon>
    </lineage>
</organism>
<dbReference type="OrthoDB" id="2679643at2759"/>
<feature type="transmembrane region" description="Helical" evidence="1">
    <location>
        <begin position="46"/>
        <end position="64"/>
    </location>
</feature>
<protein>
    <recommendedName>
        <fullName evidence="2">DUF6533 domain-containing protein</fullName>
    </recommendedName>
</protein>
<keyword evidence="4" id="KW-1185">Reference proteome</keyword>
<dbReference type="OMA" id="CNIAMVA"/>
<accession>A0A5M3MG77</accession>
<keyword evidence="1" id="KW-0812">Transmembrane</keyword>
<gene>
    <name evidence="3" type="ORF">CONPUDRAFT_75685</name>
</gene>
<dbReference type="KEGG" id="cput:CONPUDRAFT_75685"/>
<name>A0A5M3MG77_CONPW</name>
<keyword evidence="1" id="KW-0472">Membrane</keyword>
<feature type="transmembrane region" description="Helical" evidence="1">
    <location>
        <begin position="22"/>
        <end position="40"/>
    </location>
</feature>
<evidence type="ECO:0000259" key="2">
    <source>
        <dbReference type="Pfam" id="PF20151"/>
    </source>
</evidence>
<dbReference type="GeneID" id="19209401"/>
<dbReference type="Pfam" id="PF20151">
    <property type="entry name" value="DUF6533"/>
    <property type="match status" value="1"/>
</dbReference>
<sequence length="282" mass="32026">MSALVPPSSSPIQIIYQKGIQYGDYLGMASTALIIYDYLISMSDEVSFFWVGPVSLSKVLYLIIYVHSGDLQWAGTKYHHVRHRILLYYLMTPDVLYGAIPLAFVAEILLIVMCQAVISLRVWYLFKNDRVTRNLAAIAYIGCTAGNAVILALLSPGIMYEAAGLTIKDQVMAPSKMYRLFFPSLVLHAVMLILTLWKMKTIAVLDSSSIKRIVQEHNPANAIYLSRYYMDTVITCRTMINFRSLADTLDIDPSWLLNYTELSRVRWHQERRGELVVEATPI</sequence>
<evidence type="ECO:0000256" key="1">
    <source>
        <dbReference type="SAM" id="Phobius"/>
    </source>
</evidence>
<dbReference type="AlphaFoldDB" id="A0A5M3MG77"/>
<dbReference type="Proteomes" id="UP000053558">
    <property type="component" value="Unassembled WGS sequence"/>
</dbReference>
<keyword evidence="1" id="KW-1133">Transmembrane helix</keyword>
<feature type="transmembrane region" description="Helical" evidence="1">
    <location>
        <begin position="108"/>
        <end position="126"/>
    </location>
</feature>
<evidence type="ECO:0000313" key="3">
    <source>
        <dbReference type="EMBL" id="EIW77930.1"/>
    </source>
</evidence>
<comment type="caution">
    <text evidence="3">The sequence shown here is derived from an EMBL/GenBank/DDBJ whole genome shotgun (WGS) entry which is preliminary data.</text>
</comment>
<proteinExistence type="predicted"/>
<dbReference type="RefSeq" id="XP_007771902.1">
    <property type="nucleotide sequence ID" value="XM_007773712.1"/>
</dbReference>